<comment type="catalytic activity">
    <reaction evidence="6">
        <text>dCMP + ATP = dCDP + ADP</text>
        <dbReference type="Rhea" id="RHEA:25094"/>
        <dbReference type="ChEBI" id="CHEBI:30616"/>
        <dbReference type="ChEBI" id="CHEBI:57566"/>
        <dbReference type="ChEBI" id="CHEBI:58593"/>
        <dbReference type="ChEBI" id="CHEBI:456216"/>
        <dbReference type="EC" id="2.7.4.25"/>
    </reaction>
</comment>
<evidence type="ECO:0000256" key="4">
    <source>
        <dbReference type="ARBA" id="ARBA00022777"/>
    </source>
</evidence>
<dbReference type="SUPFAM" id="SSF52540">
    <property type="entry name" value="P-loop containing nucleoside triphosphate hydrolases"/>
    <property type="match status" value="1"/>
</dbReference>
<dbReference type="GO" id="GO:0005524">
    <property type="term" value="F:ATP binding"/>
    <property type="evidence" value="ECO:0007669"/>
    <property type="project" value="UniProtKB-KW"/>
</dbReference>
<dbReference type="InterPro" id="IPR011994">
    <property type="entry name" value="Cytidylate_kinase_dom"/>
</dbReference>
<dbReference type="EC" id="2.7.4.25" evidence="1"/>
<dbReference type="GO" id="GO:0036431">
    <property type="term" value="F:dCMP kinase activity"/>
    <property type="evidence" value="ECO:0007669"/>
    <property type="project" value="InterPro"/>
</dbReference>
<keyword evidence="2" id="KW-0808">Transferase</keyword>
<keyword evidence="4" id="KW-0418">Kinase</keyword>
<dbReference type="AlphaFoldDB" id="A0A5A7NEN1"/>
<evidence type="ECO:0000256" key="6">
    <source>
        <dbReference type="ARBA" id="ARBA00047615"/>
    </source>
</evidence>
<dbReference type="Pfam" id="PF02224">
    <property type="entry name" value="Cytidylate_kin"/>
    <property type="match status" value="1"/>
</dbReference>
<evidence type="ECO:0000256" key="3">
    <source>
        <dbReference type="ARBA" id="ARBA00022741"/>
    </source>
</evidence>
<dbReference type="EMBL" id="BKCN01000024">
    <property type="protein sequence ID" value="GER05406.1"/>
    <property type="molecule type" value="Genomic_DNA"/>
</dbReference>
<evidence type="ECO:0000256" key="2">
    <source>
        <dbReference type="ARBA" id="ARBA00022679"/>
    </source>
</evidence>
<name>A0A5A7NEN1_9PROT</name>
<feature type="domain" description="Cytidylate kinase" evidence="8">
    <location>
        <begin position="3"/>
        <end position="70"/>
    </location>
</feature>
<evidence type="ECO:0000256" key="1">
    <source>
        <dbReference type="ARBA" id="ARBA00012906"/>
    </source>
</evidence>
<accession>A0A5A7NEN1</accession>
<comment type="caution">
    <text evidence="9">The sequence shown here is derived from an EMBL/GenBank/DDBJ whole genome shotgun (WGS) entry which is preliminary data.</text>
</comment>
<evidence type="ECO:0000313" key="9">
    <source>
        <dbReference type="EMBL" id="GER05406.1"/>
    </source>
</evidence>
<organism evidence="9 10">
    <name type="scientific">Iodidimonas nitroreducens</name>
    <dbReference type="NCBI Taxonomy" id="1236968"/>
    <lineage>
        <taxon>Bacteria</taxon>
        <taxon>Pseudomonadati</taxon>
        <taxon>Pseudomonadota</taxon>
        <taxon>Alphaproteobacteria</taxon>
        <taxon>Iodidimonadales</taxon>
        <taxon>Iodidimonadaceae</taxon>
        <taxon>Iodidimonas</taxon>
    </lineage>
</organism>
<keyword evidence="10" id="KW-1185">Reference proteome</keyword>
<dbReference type="InterPro" id="IPR027417">
    <property type="entry name" value="P-loop_NTPase"/>
</dbReference>
<dbReference type="Gene3D" id="3.40.50.300">
    <property type="entry name" value="P-loop containing nucleotide triphosphate hydrolases"/>
    <property type="match status" value="1"/>
</dbReference>
<dbReference type="GO" id="GO:0006139">
    <property type="term" value="P:nucleobase-containing compound metabolic process"/>
    <property type="evidence" value="ECO:0007669"/>
    <property type="project" value="InterPro"/>
</dbReference>
<protein>
    <recommendedName>
        <fullName evidence="1">(d)CMP kinase</fullName>
        <ecNumber evidence="1">2.7.4.25</ecNumber>
    </recommendedName>
</protein>
<evidence type="ECO:0000256" key="7">
    <source>
        <dbReference type="ARBA" id="ARBA00048478"/>
    </source>
</evidence>
<evidence type="ECO:0000313" key="10">
    <source>
        <dbReference type="Proteomes" id="UP000324996"/>
    </source>
</evidence>
<gene>
    <name evidence="9" type="ORF">JCM17846_30880</name>
</gene>
<evidence type="ECO:0000259" key="8">
    <source>
        <dbReference type="Pfam" id="PF02224"/>
    </source>
</evidence>
<reference evidence="9 10" key="1">
    <citation type="submission" date="2019-09" db="EMBL/GenBank/DDBJ databases">
        <title>NBRP : Genome information of microbial organism related human and environment.</title>
        <authorList>
            <person name="Hattori M."/>
            <person name="Oshima K."/>
            <person name="Inaba H."/>
            <person name="Suda W."/>
            <person name="Sakamoto M."/>
            <person name="Iino T."/>
            <person name="Kitahara M."/>
            <person name="Oshida Y."/>
            <person name="Iida T."/>
            <person name="Kudo T."/>
            <person name="Itoh T."/>
            <person name="Ohkuma M."/>
        </authorList>
    </citation>
    <scope>NUCLEOTIDE SEQUENCE [LARGE SCALE GENOMIC DNA]</scope>
    <source>
        <strain evidence="9 10">Q-1</strain>
    </source>
</reference>
<evidence type="ECO:0000256" key="5">
    <source>
        <dbReference type="ARBA" id="ARBA00022840"/>
    </source>
</evidence>
<proteinExistence type="predicted"/>
<keyword evidence="3" id="KW-0547">Nucleotide-binding</keyword>
<comment type="catalytic activity">
    <reaction evidence="7">
        <text>CMP + ATP = CDP + ADP</text>
        <dbReference type="Rhea" id="RHEA:11600"/>
        <dbReference type="ChEBI" id="CHEBI:30616"/>
        <dbReference type="ChEBI" id="CHEBI:58069"/>
        <dbReference type="ChEBI" id="CHEBI:60377"/>
        <dbReference type="ChEBI" id="CHEBI:456216"/>
        <dbReference type="EC" id="2.7.4.25"/>
    </reaction>
</comment>
<keyword evidence="5" id="KW-0067">ATP-binding</keyword>
<dbReference type="Proteomes" id="UP000324996">
    <property type="component" value="Unassembled WGS sequence"/>
</dbReference>
<sequence length="125" mass="13650">MIIAIDGPAASGKGTLGRRLAQLYGLAYLDTGSLYRAVGLALLRDNPASGDRIDEHRAAVLARDLDVATLHDPALRDEATGAAARKWRPFPMCARRFWPFSANLRKKGRCLMVGISARWCAPMPM</sequence>